<dbReference type="Gene3D" id="3.50.50.60">
    <property type="entry name" value="FAD/NAD(P)-binding domain"/>
    <property type="match status" value="2"/>
</dbReference>
<evidence type="ECO:0000313" key="2">
    <source>
        <dbReference type="Proteomes" id="UP000033101"/>
    </source>
</evidence>
<organism evidence="1 2">
    <name type="scientific">Methanosarcina horonobensis HB-1 = JCM 15518</name>
    <dbReference type="NCBI Taxonomy" id="1434110"/>
    <lineage>
        <taxon>Archaea</taxon>
        <taxon>Methanobacteriati</taxon>
        <taxon>Methanobacteriota</taxon>
        <taxon>Stenosarchaea group</taxon>
        <taxon>Methanomicrobia</taxon>
        <taxon>Methanosarcinales</taxon>
        <taxon>Methanosarcinaceae</taxon>
        <taxon>Methanosarcina</taxon>
    </lineage>
</organism>
<dbReference type="InterPro" id="IPR036188">
    <property type="entry name" value="FAD/NAD-bd_sf"/>
</dbReference>
<evidence type="ECO:0008006" key="3">
    <source>
        <dbReference type="Google" id="ProtNLM"/>
    </source>
</evidence>
<dbReference type="RefSeq" id="WP_048142750.1">
    <property type="nucleotide sequence ID" value="NZ_CP009516.1"/>
</dbReference>
<keyword evidence="2" id="KW-1185">Reference proteome</keyword>
<dbReference type="STRING" id="1434110.MSHOH_3996"/>
<dbReference type="Pfam" id="PF13450">
    <property type="entry name" value="NAD_binding_8"/>
    <property type="match status" value="1"/>
</dbReference>
<dbReference type="Proteomes" id="UP000033101">
    <property type="component" value="Chromosome"/>
</dbReference>
<gene>
    <name evidence="1" type="ORF">MSHOH_3996</name>
</gene>
<dbReference type="KEGG" id="mhor:MSHOH_3996"/>
<dbReference type="SUPFAM" id="SSF51905">
    <property type="entry name" value="FAD/NAD(P)-binding domain"/>
    <property type="match status" value="1"/>
</dbReference>
<proteinExistence type="predicted"/>
<protein>
    <recommendedName>
        <fullName evidence="3">Phytoene dehydrogenase</fullName>
    </recommendedName>
</protein>
<dbReference type="PANTHER" id="PTHR43734">
    <property type="entry name" value="PHYTOENE DESATURASE"/>
    <property type="match status" value="1"/>
</dbReference>
<dbReference type="OrthoDB" id="11867at2157"/>
<sequence length="462" mass="52232">MNSYDSIVVGGGVSGLLSALVLSKSGKNVLLLEKNRNLGNNCNSYLVNGYRVDTGPHAITQLHNGGPLRYLMENYFDYVPALIDYGDYFIREEEGLKEVPTTLKGYLTMDVLPRKDRLIIAQSLTKMLLSWEFGADISNVSVYQSLPWNTLSSDTKEFMDTFSYFLSGKSAKETSVQRMFVGGGFIEEDIDKDIIRENSEHQHSDKFKRLSYVSRLLNNNKVNYNQYYPRNGLKAVLNSILYSLPETVEIKTNTAVEKIVTENDIAKGVLTKEGPYFADIIVYSAFAKDLPKYITDLPAPYISDLNRIKQSKSLTIWLGLDEAFEEFNYIGGEVWFKKKSFWAMPISNYNKSFAPKGKKLVGFMFSIDENSSLESEKLEAYNTILRVYPSINKHIDMVHYQITIPEKASVAIDGFIADTVTPIKNLYLVGTDADDRSMGITRAAYSIVKLITVLRKEKILDS</sequence>
<dbReference type="PATRIC" id="fig|1434110.4.peg.5084"/>
<reference evidence="1 2" key="1">
    <citation type="submission" date="2014-07" db="EMBL/GenBank/DDBJ databases">
        <title>Methanogenic archaea and the global carbon cycle.</title>
        <authorList>
            <person name="Henriksen J.R."/>
            <person name="Luke J."/>
            <person name="Reinhart S."/>
            <person name="Benedict M.N."/>
            <person name="Youngblut N.D."/>
            <person name="Metcalf M.E."/>
            <person name="Whitaker R.J."/>
            <person name="Metcalf W.W."/>
        </authorList>
    </citation>
    <scope>NUCLEOTIDE SEQUENCE [LARGE SCALE GENOMIC DNA]</scope>
    <source>
        <strain evidence="1 2">HB-1</strain>
    </source>
</reference>
<evidence type="ECO:0000313" key="1">
    <source>
        <dbReference type="EMBL" id="AKB80479.1"/>
    </source>
</evidence>
<dbReference type="HOGENOM" id="CLU_563393_0_0_2"/>
<name>A0A0E3SEA0_9EURY</name>
<dbReference type="EMBL" id="CP009516">
    <property type="protein sequence ID" value="AKB80479.1"/>
    <property type="molecule type" value="Genomic_DNA"/>
</dbReference>
<accession>A0A0E3SEA0</accession>
<dbReference type="GeneID" id="24833366"/>
<dbReference type="AlphaFoldDB" id="A0A0E3SEA0"/>
<dbReference type="PANTHER" id="PTHR43734:SF1">
    <property type="entry name" value="PHYTOENE DESATURASE"/>
    <property type="match status" value="1"/>
</dbReference>